<reference evidence="1" key="1">
    <citation type="submission" date="2022-07" db="EMBL/GenBank/DDBJ databases">
        <title>Tahibacter sp., a new gammaproteobacterium isolated from the silt sample collected at pig farm.</title>
        <authorList>
            <person name="Chen H."/>
        </authorList>
    </citation>
    <scope>NUCLEOTIDE SEQUENCE</scope>
    <source>
        <strain evidence="1">P2K</strain>
    </source>
</reference>
<keyword evidence="2" id="KW-1185">Reference proteome</keyword>
<dbReference type="SUPFAM" id="SSF52317">
    <property type="entry name" value="Class I glutamine amidotransferase-like"/>
    <property type="match status" value="1"/>
</dbReference>
<dbReference type="PROSITE" id="PS51273">
    <property type="entry name" value="GATASE_TYPE_1"/>
    <property type="match status" value="1"/>
</dbReference>
<evidence type="ECO:0000313" key="1">
    <source>
        <dbReference type="EMBL" id="MCQ4165901.1"/>
    </source>
</evidence>
<sequence>MLGLVADAGGLPLVLACPPGYAAAPLRRLAQHLIASVDALLLQGGADVAPESYGAAALRPEWRGDRQRDRFELELLEAALAADKPVLGICRGCQLLNVAYGGSLYQDLAAQRPGSLAHALPQQYDAHEHALRLAPGGLLAGWHGAGAGRVTSAHHQGIDRLGGELAVEAWCAEDGLVEAVRAGSGWVLGVQWHPEFHAGRAGLLPAQPLLDDFLAAARRSRA</sequence>
<proteinExistence type="predicted"/>
<dbReference type="PANTHER" id="PTHR43235">
    <property type="entry name" value="GLUTAMINE AMIDOTRANSFERASE PB2B2.05-RELATED"/>
    <property type="match status" value="1"/>
</dbReference>
<dbReference type="GO" id="GO:0016787">
    <property type="term" value="F:hydrolase activity"/>
    <property type="evidence" value="ECO:0007669"/>
    <property type="project" value="UniProtKB-KW"/>
</dbReference>
<dbReference type="InterPro" id="IPR044668">
    <property type="entry name" value="PuuD-like"/>
</dbReference>
<dbReference type="EMBL" id="JANFQO010000013">
    <property type="protein sequence ID" value="MCQ4165901.1"/>
    <property type="molecule type" value="Genomic_DNA"/>
</dbReference>
<dbReference type="Proteomes" id="UP001165498">
    <property type="component" value="Unassembled WGS sequence"/>
</dbReference>
<dbReference type="RefSeq" id="WP_255915221.1">
    <property type="nucleotide sequence ID" value="NZ_JANFQO010000013.1"/>
</dbReference>
<dbReference type="Gene3D" id="3.40.50.880">
    <property type="match status" value="1"/>
</dbReference>
<dbReference type="InterPro" id="IPR029062">
    <property type="entry name" value="Class_I_gatase-like"/>
</dbReference>
<dbReference type="PANTHER" id="PTHR43235:SF1">
    <property type="entry name" value="GLUTAMINE AMIDOTRANSFERASE PB2B2.05-RELATED"/>
    <property type="match status" value="1"/>
</dbReference>
<comment type="caution">
    <text evidence="1">The sequence shown here is derived from an EMBL/GenBank/DDBJ whole genome shotgun (WGS) entry which is preliminary data.</text>
</comment>
<protein>
    <submittedName>
        <fullName evidence="1">Gamma-glutamyl-gamma-aminobutyrate hydrolase family protein</fullName>
    </submittedName>
</protein>
<dbReference type="Pfam" id="PF07722">
    <property type="entry name" value="Peptidase_C26"/>
    <property type="match status" value="1"/>
</dbReference>
<name>A0ABT1QUD7_9GAMM</name>
<organism evidence="1 2">
    <name type="scientific">Tahibacter harae</name>
    <dbReference type="NCBI Taxonomy" id="2963937"/>
    <lineage>
        <taxon>Bacteria</taxon>
        <taxon>Pseudomonadati</taxon>
        <taxon>Pseudomonadota</taxon>
        <taxon>Gammaproteobacteria</taxon>
        <taxon>Lysobacterales</taxon>
        <taxon>Rhodanobacteraceae</taxon>
        <taxon>Tahibacter</taxon>
    </lineage>
</organism>
<dbReference type="InterPro" id="IPR011697">
    <property type="entry name" value="Peptidase_C26"/>
</dbReference>
<gene>
    <name evidence="1" type="ORF">NM961_14365</name>
</gene>
<evidence type="ECO:0000313" key="2">
    <source>
        <dbReference type="Proteomes" id="UP001165498"/>
    </source>
</evidence>
<keyword evidence="1" id="KW-0378">Hydrolase</keyword>
<accession>A0ABT1QUD7</accession>